<name>A0A6V8R4Q5_TRIAP</name>
<comment type="caution">
    <text evidence="1">The sequence shown here is derived from an EMBL/GenBank/DDBJ whole genome shotgun (WGS) entry which is preliminary data.</text>
</comment>
<accession>A0A6V8R4Q5</accession>
<proteinExistence type="predicted"/>
<organism evidence="1 2">
    <name type="scientific">Trichoderma asperellum</name>
    <name type="common">Filamentous fungus</name>
    <dbReference type="NCBI Taxonomy" id="101201"/>
    <lineage>
        <taxon>Eukaryota</taxon>
        <taxon>Fungi</taxon>
        <taxon>Dikarya</taxon>
        <taxon>Ascomycota</taxon>
        <taxon>Pezizomycotina</taxon>
        <taxon>Sordariomycetes</taxon>
        <taxon>Hypocreomycetidae</taxon>
        <taxon>Hypocreales</taxon>
        <taxon>Hypocreaceae</taxon>
        <taxon>Trichoderma</taxon>
    </lineage>
</organism>
<evidence type="ECO:0000313" key="1">
    <source>
        <dbReference type="EMBL" id="GFP59086.1"/>
    </source>
</evidence>
<reference evidence="1 2" key="1">
    <citation type="submission" date="2020-07" db="EMBL/GenBank/DDBJ databases">
        <title>Trichoderma asperellum IC-1 whole genome shotgun sequence.</title>
        <authorList>
            <person name="Kanamasa S."/>
            <person name="Takahashi H."/>
        </authorList>
    </citation>
    <scope>NUCLEOTIDE SEQUENCE [LARGE SCALE GENOMIC DNA]</scope>
    <source>
        <strain evidence="1 2">IC-1</strain>
    </source>
</reference>
<protein>
    <submittedName>
        <fullName evidence="1">Uncharacterized protein</fullName>
    </submittedName>
</protein>
<sequence length="285" mass="30784">MSGAIAEILEVAGKEAEAEGVLLGKGAAEGGLEIAGEGVMSEAKLMEEVEQLAIKEAPESLAKNAEAEVSASLKEGSDMVMAEAKAGGTLKTLADKLKSVTKYMWDSKGAFAKMMGAEVAKGAFFTLGMIAVEKIFAAKQQKNPTPEGQHRLDIVRAINKERLISNPIIKQWRTWLADHFEDRANFGVVSVEGTEIQRFQILQNRISAAQHFSDDTVVKATAALKAAPDNSSAKELLAKEIEWMGKLKAISEEIKSKESLMVTAGLEDHGDDLDKAKKLLEDQNK</sequence>
<dbReference type="OrthoDB" id="5148387at2759"/>
<evidence type="ECO:0000313" key="2">
    <source>
        <dbReference type="Proteomes" id="UP000517252"/>
    </source>
</evidence>
<gene>
    <name evidence="1" type="ORF">TASIC1_0012008900</name>
</gene>
<dbReference type="AlphaFoldDB" id="A0A6V8R4Q5"/>
<dbReference type="Proteomes" id="UP000517252">
    <property type="component" value="Unassembled WGS sequence"/>
</dbReference>
<dbReference type="EMBL" id="BLZH01000012">
    <property type="protein sequence ID" value="GFP59086.1"/>
    <property type="molecule type" value="Genomic_DNA"/>
</dbReference>